<gene>
    <name evidence="1" type="ORF">CTRU02_201721</name>
</gene>
<dbReference type="EMBL" id="VUJX02000001">
    <property type="protein sequence ID" value="KAL0943834.1"/>
    <property type="molecule type" value="Genomic_DNA"/>
</dbReference>
<sequence>MSRETRTPPSATVIVDESDESNDNDDNNLLRLQSEELREHMGLPRSPGGTPPRYQPSLAAGFFIELAPDSSRGSRCRLPTCNEGPIIPGRYRIALNPAMEWDNFMRGRSGSADFYHIRCFEMIADFSQVDYLKRVHAVTRSNFKVRGLKGNSILSGNYLVEGGIERLVLQWRVERCRQIYAGDGNAESAEPMAENFANLLDKAGLPGFEAEKPEGMTSHEYRNLLTILAPNESDGPEDNDVWNLFEQYLYTRKPGSLDNRHDLSDMIDAWWFDALLASKNEDNLSQALKEERDKLGPKAIRALKRMSQIPMPDLQGNFR</sequence>
<name>A0ACC3ZI95_COLTU</name>
<reference evidence="1 2" key="1">
    <citation type="journal article" date="2020" name="Phytopathology">
        <title>Genome Sequence Resources of Colletotrichum truncatum, C. plurivorum, C. musicola, and C. sojae: Four Species Pathogenic to Soybean (Glycine max).</title>
        <authorList>
            <person name="Rogerio F."/>
            <person name="Boufleur T.R."/>
            <person name="Ciampi-Guillardi M."/>
            <person name="Sukno S.A."/>
            <person name="Thon M.R."/>
            <person name="Massola Junior N.S."/>
            <person name="Baroncelli R."/>
        </authorList>
    </citation>
    <scope>NUCLEOTIDE SEQUENCE [LARGE SCALE GENOMIC DNA]</scope>
    <source>
        <strain evidence="1 2">CMES1059</strain>
    </source>
</reference>
<dbReference type="Proteomes" id="UP000805649">
    <property type="component" value="Unassembled WGS sequence"/>
</dbReference>
<proteinExistence type="predicted"/>
<evidence type="ECO:0000313" key="1">
    <source>
        <dbReference type="EMBL" id="KAL0943834.1"/>
    </source>
</evidence>
<evidence type="ECO:0000313" key="2">
    <source>
        <dbReference type="Proteomes" id="UP000805649"/>
    </source>
</evidence>
<protein>
    <submittedName>
        <fullName evidence="1">Uncharacterized protein</fullName>
    </submittedName>
</protein>
<accession>A0ACC3ZI95</accession>
<organism evidence="1 2">
    <name type="scientific">Colletotrichum truncatum</name>
    <name type="common">Anthracnose fungus</name>
    <name type="synonym">Colletotrichum capsici</name>
    <dbReference type="NCBI Taxonomy" id="5467"/>
    <lineage>
        <taxon>Eukaryota</taxon>
        <taxon>Fungi</taxon>
        <taxon>Dikarya</taxon>
        <taxon>Ascomycota</taxon>
        <taxon>Pezizomycotina</taxon>
        <taxon>Sordariomycetes</taxon>
        <taxon>Hypocreomycetidae</taxon>
        <taxon>Glomerellales</taxon>
        <taxon>Glomerellaceae</taxon>
        <taxon>Colletotrichum</taxon>
        <taxon>Colletotrichum truncatum species complex</taxon>
    </lineage>
</organism>
<comment type="caution">
    <text evidence="1">The sequence shown here is derived from an EMBL/GenBank/DDBJ whole genome shotgun (WGS) entry which is preliminary data.</text>
</comment>
<keyword evidence="2" id="KW-1185">Reference proteome</keyword>